<dbReference type="Pfam" id="PF06197">
    <property type="entry name" value="DUF998"/>
    <property type="match status" value="1"/>
</dbReference>
<dbReference type="AlphaFoldDB" id="A0A1H6KEQ4"/>
<dbReference type="InterPro" id="IPR009339">
    <property type="entry name" value="DUF998"/>
</dbReference>
<name>A0A1H6KEQ4_MYCRU</name>
<keyword evidence="1" id="KW-0472">Membrane</keyword>
<feature type="transmembrane region" description="Helical" evidence="1">
    <location>
        <begin position="12"/>
        <end position="38"/>
    </location>
</feature>
<reference evidence="3" key="1">
    <citation type="submission" date="2016-10" db="EMBL/GenBank/DDBJ databases">
        <authorList>
            <person name="Varghese N."/>
            <person name="Submissions S."/>
        </authorList>
    </citation>
    <scope>NUCLEOTIDE SEQUENCE [LARGE SCALE GENOMIC DNA]</scope>
    <source>
        <strain evidence="3">DSM 45405</strain>
    </source>
</reference>
<keyword evidence="3" id="KW-1185">Reference proteome</keyword>
<sequence>MTTTVHRRALVAGAGCWIVASLGFVVLELLTAVAVPGYSYTAHYISTLGVPAWSPRSYLLNGALYVQGALFVVGAVLVARAVRARWSGVLFVVLALIAAAGDFLVAFVYGGSPLWNDGHESLHALGAILAIFGGNLAIIAGTVVAGRAIGGRAYRVVGLLIAAAGLVIFALLQNYDYWTVRYAPIGTVERGCVYTVMLWQLLTGICLLTRRVRSAG</sequence>
<evidence type="ECO:0000256" key="1">
    <source>
        <dbReference type="SAM" id="Phobius"/>
    </source>
</evidence>
<dbReference type="Proteomes" id="UP000182915">
    <property type="component" value="Chromosome I"/>
</dbReference>
<evidence type="ECO:0000313" key="3">
    <source>
        <dbReference type="Proteomes" id="UP000182915"/>
    </source>
</evidence>
<dbReference type="RefSeq" id="WP_083408234.1">
    <property type="nucleotide sequence ID" value="NZ_LT629971.1"/>
</dbReference>
<accession>A0A1H6KEQ4</accession>
<keyword evidence="1" id="KW-0812">Transmembrane</keyword>
<proteinExistence type="predicted"/>
<feature type="transmembrane region" description="Helical" evidence="1">
    <location>
        <begin position="89"/>
        <end position="110"/>
    </location>
</feature>
<feature type="transmembrane region" description="Helical" evidence="1">
    <location>
        <begin position="122"/>
        <end position="146"/>
    </location>
</feature>
<feature type="transmembrane region" description="Helical" evidence="1">
    <location>
        <begin position="192"/>
        <end position="209"/>
    </location>
</feature>
<evidence type="ECO:0000313" key="2">
    <source>
        <dbReference type="EMBL" id="SEH74009.1"/>
    </source>
</evidence>
<dbReference type="STRING" id="370526.SAMN04489835_3511"/>
<dbReference type="OrthoDB" id="5191116at2"/>
<feature type="transmembrane region" description="Helical" evidence="1">
    <location>
        <begin position="153"/>
        <end position="172"/>
    </location>
</feature>
<gene>
    <name evidence="2" type="ORF">SAMN04489835_3511</name>
</gene>
<protein>
    <recommendedName>
        <fullName evidence="4">DUF998 domain-containing protein</fullName>
    </recommendedName>
</protein>
<keyword evidence="1" id="KW-1133">Transmembrane helix</keyword>
<evidence type="ECO:0008006" key="4">
    <source>
        <dbReference type="Google" id="ProtNLM"/>
    </source>
</evidence>
<feature type="transmembrane region" description="Helical" evidence="1">
    <location>
        <begin position="58"/>
        <end position="82"/>
    </location>
</feature>
<dbReference type="EMBL" id="LT629971">
    <property type="protein sequence ID" value="SEH74009.1"/>
    <property type="molecule type" value="Genomic_DNA"/>
</dbReference>
<organism evidence="2 3">
    <name type="scientific">Mycolicibacterium rutilum</name>
    <name type="common">Mycobacterium rutilum</name>
    <dbReference type="NCBI Taxonomy" id="370526"/>
    <lineage>
        <taxon>Bacteria</taxon>
        <taxon>Bacillati</taxon>
        <taxon>Actinomycetota</taxon>
        <taxon>Actinomycetes</taxon>
        <taxon>Mycobacteriales</taxon>
        <taxon>Mycobacteriaceae</taxon>
        <taxon>Mycolicibacterium</taxon>
    </lineage>
</organism>